<name>A0A8B9AZ86_PHODC</name>
<feature type="signal peptide" evidence="1">
    <location>
        <begin position="1"/>
        <end position="25"/>
    </location>
</feature>
<dbReference type="OrthoDB" id="4221926at2759"/>
<reference evidence="3" key="1">
    <citation type="journal article" date="2019" name="Nat. Commun.">
        <title>Genome-wide association mapping of date palm fruit traits.</title>
        <authorList>
            <person name="Hazzouri K.M."/>
            <person name="Gros-Balthazard M."/>
            <person name="Flowers J.M."/>
            <person name="Copetti D."/>
            <person name="Lemansour A."/>
            <person name="Lebrun M."/>
            <person name="Masmoudi K."/>
            <person name="Ferrand S."/>
            <person name="Dhar M.I."/>
            <person name="Fresquez Z.A."/>
            <person name="Rosas U."/>
            <person name="Zhang J."/>
            <person name="Talag J."/>
            <person name="Lee S."/>
            <person name="Kudrna D."/>
            <person name="Powell R.F."/>
            <person name="Leitch I.J."/>
            <person name="Krueger R.R."/>
            <person name="Wing R.A."/>
            <person name="Amiri K.M.A."/>
            <person name="Purugganan M.D."/>
        </authorList>
    </citation>
    <scope>NUCLEOTIDE SEQUENCE [LARGE SCALE GENOMIC DNA]</scope>
    <source>
        <strain evidence="3">cv. Khalas</strain>
    </source>
</reference>
<dbReference type="Pfam" id="PF08787">
    <property type="entry name" value="Alginate_lyase2"/>
    <property type="match status" value="1"/>
</dbReference>
<dbReference type="PANTHER" id="PTHR33681">
    <property type="entry name" value="BINDING PROTEIN, PUTATIVE, EXPRESSED-RELATED"/>
    <property type="match status" value="1"/>
</dbReference>
<dbReference type="AlphaFoldDB" id="A0A8B9AZ86"/>
<accession>A0A8B9AZ86</accession>
<dbReference type="KEGG" id="pda:103701383"/>
<dbReference type="Gene3D" id="2.60.120.200">
    <property type="match status" value="1"/>
</dbReference>
<evidence type="ECO:0000313" key="4">
    <source>
        <dbReference type="RefSeq" id="XP_038989178.1"/>
    </source>
</evidence>
<reference evidence="4" key="2">
    <citation type="submission" date="2025-08" db="UniProtKB">
        <authorList>
            <consortium name="RefSeq"/>
        </authorList>
    </citation>
    <scope>IDENTIFICATION</scope>
    <source>
        <tissue evidence="4">Young leaves</tissue>
    </source>
</reference>
<evidence type="ECO:0000313" key="3">
    <source>
        <dbReference type="Proteomes" id="UP000228380"/>
    </source>
</evidence>
<dbReference type="GeneID" id="103701383"/>
<dbReference type="InterPro" id="IPR013320">
    <property type="entry name" value="ConA-like_dom_sf"/>
</dbReference>
<dbReference type="PANTHER" id="PTHR33681:SF4">
    <property type="entry name" value="OS12G0171100 PROTEIN"/>
    <property type="match status" value="1"/>
</dbReference>
<proteinExistence type="predicted"/>
<gene>
    <name evidence="4" type="primary">LOC103701383</name>
</gene>
<sequence length="222" mass="25084">MKFYLLLLVSMYVALVRLHGQGVAAWPVTDPTDGFISLPLNSSSFDIHKPYDLPVSERYSVTNGVHKLWVLSADKPLSPMSPTAPRSEIRIRGYDYSSGVWQFEGQAYVPSGTTGVCIMQVFGANRTNTATALMLRIYDGALMYYKTRLIEDDIYGRWFRVNVIHEVGTGLLKVFIDGDLKLVAKDRGGASHYFKCGVYAQNYSSYFMESLWKDIKVLKFPH</sequence>
<keyword evidence="1" id="KW-0732">Signal</keyword>
<keyword evidence="3" id="KW-1185">Reference proteome</keyword>
<evidence type="ECO:0000259" key="2">
    <source>
        <dbReference type="Pfam" id="PF08787"/>
    </source>
</evidence>
<dbReference type="Proteomes" id="UP000228380">
    <property type="component" value="Chromosome 14"/>
</dbReference>
<evidence type="ECO:0000256" key="1">
    <source>
        <dbReference type="SAM" id="SignalP"/>
    </source>
</evidence>
<dbReference type="RefSeq" id="XP_038989178.1">
    <property type="nucleotide sequence ID" value="XM_039133250.1"/>
</dbReference>
<dbReference type="InterPro" id="IPR014895">
    <property type="entry name" value="Alginate_lyase_2"/>
</dbReference>
<protein>
    <submittedName>
        <fullName evidence="4">Citrate-binding protein-like</fullName>
    </submittedName>
</protein>
<feature type="chain" id="PRO_5034989033" evidence="1">
    <location>
        <begin position="26"/>
        <end position="222"/>
    </location>
</feature>
<feature type="domain" description="Alginate lyase 2" evidence="2">
    <location>
        <begin position="43"/>
        <end position="217"/>
    </location>
</feature>
<organism evidence="3 4">
    <name type="scientific">Phoenix dactylifera</name>
    <name type="common">Date palm</name>
    <dbReference type="NCBI Taxonomy" id="42345"/>
    <lineage>
        <taxon>Eukaryota</taxon>
        <taxon>Viridiplantae</taxon>
        <taxon>Streptophyta</taxon>
        <taxon>Embryophyta</taxon>
        <taxon>Tracheophyta</taxon>
        <taxon>Spermatophyta</taxon>
        <taxon>Magnoliopsida</taxon>
        <taxon>Liliopsida</taxon>
        <taxon>Arecaceae</taxon>
        <taxon>Coryphoideae</taxon>
        <taxon>Phoeniceae</taxon>
        <taxon>Phoenix</taxon>
    </lineage>
</organism>
<dbReference type="SUPFAM" id="SSF49899">
    <property type="entry name" value="Concanavalin A-like lectins/glucanases"/>
    <property type="match status" value="1"/>
</dbReference>